<dbReference type="Proteomes" id="UP001235547">
    <property type="component" value="Chromosome 2"/>
</dbReference>
<organism evidence="3 4">
    <name type="scientific">Sinorhizobium numidicum</name>
    <dbReference type="NCBI Taxonomy" id="680248"/>
    <lineage>
        <taxon>Bacteria</taxon>
        <taxon>Pseudomonadati</taxon>
        <taxon>Pseudomonadota</taxon>
        <taxon>Alphaproteobacteria</taxon>
        <taxon>Hyphomicrobiales</taxon>
        <taxon>Rhizobiaceae</taxon>
        <taxon>Sinorhizobium/Ensifer group</taxon>
        <taxon>Sinorhizobium</taxon>
    </lineage>
</organism>
<dbReference type="EMBL" id="CP120370">
    <property type="protein sequence ID" value="WEX80755.1"/>
    <property type="molecule type" value="Genomic_DNA"/>
</dbReference>
<dbReference type="Pfam" id="PF04738">
    <property type="entry name" value="Lant_dehydr_N"/>
    <property type="match status" value="1"/>
</dbReference>
<protein>
    <submittedName>
        <fullName evidence="3">Lantibiotic dehydratase</fullName>
    </submittedName>
</protein>
<name>A0ABY8CTV3_9HYPH</name>
<dbReference type="InterPro" id="IPR006827">
    <property type="entry name" value="Lant_deHydtase_N"/>
</dbReference>
<dbReference type="RefSeq" id="WP_280731474.1">
    <property type="nucleotide sequence ID" value="NZ_CP120367.1"/>
</dbReference>
<accession>A0ABY8CTV3</accession>
<dbReference type="Pfam" id="PF14028">
    <property type="entry name" value="Lant_dehydr_C"/>
    <property type="match status" value="1"/>
</dbReference>
<proteinExistence type="predicted"/>
<evidence type="ECO:0000313" key="4">
    <source>
        <dbReference type="Proteomes" id="UP001235547"/>
    </source>
</evidence>
<sequence>MKRFLRCPGFFVLRTPALAWNVVDLWGKDLVAYDAWRDAGDIDAALKQDREALQARLRKVARRADVSAAIQVASPSFSRDLGAWLHDKSSAPGKVERTLLRYFTRMASRATPFGLFAGVGVGTVADTTFLEIPKRKHHRPTVQLDVGYVMQLAAELSAEPELRKALRFRAATDLYRVADRLRYVETRMVANRRTYKQVDVEPTPFLLSALRAAGTPQGATIEKIADAVCAVSNDVDFDDAVRFAEYLCDAGLLVSPLCVVATGADPAHSLAQTLGKYPAGRAGHDAIQRAIDALQTPSRDGFRGLHSRMARAKSALASLPVEVDHARLFRTTLCWYGRYTTISRTLAEQIASGAQLLISIADSRALPSMEEFRRRFEAKYGGEPRPLLEVIDPDIGIGFGSNSSASVPLLDGWPSRTLESVTSSWTSRDDHLLKVLYRALKSNTLAIELNDSDIASLAPRTPRTVPSGLDALVVISGSSDSNTHRIFFRRVVGPTCSRLLGRFAAADAGLEAQLQAALRQEQGSNDNAVHAEIVHLPQGNAGNVICRPVLRDYEIPIADASGAPPERQIPLTDLRVQLIDGRVQLFSERLARRVIPHLACAHAYNRSELAAYRFLVEIGQDGMDQDYSFSWGALASAPFLPRLSHGCSILSLARWNFSVQEIDQFSQSSGAACFAKLQAWRSQNSLPRYVSLDEGDQSLFVDLENVLSVQSLVQAARDKHRFTLSEWYPPKAELVVSDGRNRYAHELVVPLIKVSGEPSTSVADKGPSRQHRAVAPSYAEYTGDDWLYFKLFCAEYARDRVLTDLLGPCIGDLKVSRLIDQWFYIRYDQPAPHIRLRIRVGPDSYRREALLAKIVSLANSSSDLITSVATTRYKPEVTRYGGGLGVAVCEKMFEADSRTAIELLSFYREDQDAIWKLTLFGVMALLNDLRFDDRQKERLMRQHRDRQIASLDADSRNHMRRIRRSRRQEVSAILTGSRNDMRFGIDAIDRRSALNGALVCELDQLLTDGQLATSFDAIGISLIHMWTNRMTRYSINLQEAVICDLLLQYLEEATHRREMKNSS</sequence>
<evidence type="ECO:0000313" key="3">
    <source>
        <dbReference type="EMBL" id="WEX80755.1"/>
    </source>
</evidence>
<keyword evidence="4" id="KW-1185">Reference proteome</keyword>
<feature type="domain" description="Thiopeptide-type bacteriocin biosynthesis" evidence="2">
    <location>
        <begin position="786"/>
        <end position="1050"/>
    </location>
</feature>
<dbReference type="NCBIfam" id="TIGR03891">
    <property type="entry name" value="thiopep_ocin"/>
    <property type="match status" value="1"/>
</dbReference>
<evidence type="ECO:0000259" key="2">
    <source>
        <dbReference type="Pfam" id="PF14028"/>
    </source>
</evidence>
<feature type="domain" description="Lantibiotic dehydratase N-terminal" evidence="1">
    <location>
        <begin position="63"/>
        <end position="712"/>
    </location>
</feature>
<evidence type="ECO:0000259" key="1">
    <source>
        <dbReference type="Pfam" id="PF04738"/>
    </source>
</evidence>
<reference evidence="3 4" key="1">
    <citation type="submission" date="2023-03" db="EMBL/GenBank/DDBJ databases">
        <authorList>
            <person name="Kaur S."/>
            <person name="Espinosa-Saiz D."/>
            <person name="Velazquez E."/>
            <person name="Menendez E."/>
            <person name="diCenzo G.C."/>
        </authorList>
    </citation>
    <scope>NUCLEOTIDE SEQUENCE [LARGE SCALE GENOMIC DNA]</scope>
    <source>
        <strain evidence="3 4">LMG 27395</strain>
    </source>
</reference>
<gene>
    <name evidence="3" type="ORF">PYH38_000036</name>
</gene>
<dbReference type="InterPro" id="IPR023809">
    <property type="entry name" value="Thiopep_bacteriocin_synth_dom"/>
</dbReference>